<gene>
    <name evidence="6" type="ORF">RF11_16093</name>
</gene>
<name>A0A0C2IJX3_THEKT</name>
<dbReference type="InterPro" id="IPR039058">
    <property type="entry name" value="Yippee_fam"/>
</dbReference>
<dbReference type="GO" id="GO:0046872">
    <property type="term" value="F:metal ion binding"/>
    <property type="evidence" value="ECO:0007669"/>
    <property type="project" value="UniProtKB-KW"/>
</dbReference>
<keyword evidence="2" id="KW-0479">Metal-binding</keyword>
<organism evidence="6 7">
    <name type="scientific">Thelohanellus kitauei</name>
    <name type="common">Myxosporean</name>
    <dbReference type="NCBI Taxonomy" id="669202"/>
    <lineage>
        <taxon>Eukaryota</taxon>
        <taxon>Metazoa</taxon>
        <taxon>Cnidaria</taxon>
        <taxon>Myxozoa</taxon>
        <taxon>Myxosporea</taxon>
        <taxon>Bivalvulida</taxon>
        <taxon>Platysporina</taxon>
        <taxon>Myxobolidae</taxon>
        <taxon>Thelohanellus</taxon>
    </lineage>
</organism>
<feature type="domain" description="Yippee" evidence="5">
    <location>
        <begin position="31"/>
        <end position="128"/>
    </location>
</feature>
<evidence type="ECO:0000256" key="2">
    <source>
        <dbReference type="ARBA" id="ARBA00022723"/>
    </source>
</evidence>
<evidence type="ECO:0000256" key="3">
    <source>
        <dbReference type="ARBA" id="ARBA00022833"/>
    </source>
</evidence>
<dbReference type="AlphaFoldDB" id="A0A0C2IJX3"/>
<proteinExistence type="inferred from homology"/>
<dbReference type="PROSITE" id="PS51792">
    <property type="entry name" value="YIPPEE"/>
    <property type="match status" value="1"/>
</dbReference>
<protein>
    <recommendedName>
        <fullName evidence="4">Protein yippee-like</fullName>
    </recommendedName>
</protein>
<comment type="similarity">
    <text evidence="1 4">Belongs to the yippee family.</text>
</comment>
<dbReference type="Pfam" id="PF03226">
    <property type="entry name" value="Yippee-Mis18"/>
    <property type="match status" value="1"/>
</dbReference>
<evidence type="ECO:0000313" key="7">
    <source>
        <dbReference type="Proteomes" id="UP000031668"/>
    </source>
</evidence>
<dbReference type="InterPro" id="IPR034751">
    <property type="entry name" value="Yippee"/>
</dbReference>
<keyword evidence="3" id="KW-0862">Zinc</keyword>
<dbReference type="PANTHER" id="PTHR13848">
    <property type="entry name" value="PROTEIN YIPPEE-LIKE CG15309-RELATED"/>
    <property type="match status" value="1"/>
</dbReference>
<evidence type="ECO:0000256" key="4">
    <source>
        <dbReference type="RuleBase" id="RU110713"/>
    </source>
</evidence>
<sequence length="135" mass="15564">MTVKRCHPDSMRLSNYYSIGIPSIRHLDGNQTVKCATCRCPLTLIQNIRSGKFTGQTGSAYLVDGVINVIKGIRCHRRMMSGPHIVCDIFCHICRQRLGWYYEFAENPEQQYKEGKYVLEKSLIRFDTLEIGNFI</sequence>
<dbReference type="OrthoDB" id="6407410at2759"/>
<evidence type="ECO:0000313" key="6">
    <source>
        <dbReference type="EMBL" id="KII65684.1"/>
    </source>
</evidence>
<comment type="caution">
    <text evidence="6">The sequence shown here is derived from an EMBL/GenBank/DDBJ whole genome shotgun (WGS) entry which is preliminary data.</text>
</comment>
<dbReference type="InterPro" id="IPR004910">
    <property type="entry name" value="Yippee/Mis18/Cereblon"/>
</dbReference>
<reference evidence="6 7" key="1">
    <citation type="journal article" date="2014" name="Genome Biol. Evol.">
        <title>The genome of the myxosporean Thelohanellus kitauei shows adaptations to nutrient acquisition within its fish host.</title>
        <authorList>
            <person name="Yang Y."/>
            <person name="Xiong J."/>
            <person name="Zhou Z."/>
            <person name="Huo F."/>
            <person name="Miao W."/>
            <person name="Ran C."/>
            <person name="Liu Y."/>
            <person name="Zhang J."/>
            <person name="Feng J."/>
            <person name="Wang M."/>
            <person name="Wang M."/>
            <person name="Wang L."/>
            <person name="Yao B."/>
        </authorList>
    </citation>
    <scope>NUCLEOTIDE SEQUENCE [LARGE SCALE GENOMIC DNA]</scope>
    <source>
        <strain evidence="6">Wuqing</strain>
    </source>
</reference>
<dbReference type="EMBL" id="JWZT01003741">
    <property type="protein sequence ID" value="KII65684.1"/>
    <property type="molecule type" value="Genomic_DNA"/>
</dbReference>
<accession>A0A0C2IJX3</accession>
<keyword evidence="7" id="KW-1185">Reference proteome</keyword>
<evidence type="ECO:0000259" key="5">
    <source>
        <dbReference type="PROSITE" id="PS51792"/>
    </source>
</evidence>
<dbReference type="OMA" id="VILERAC"/>
<evidence type="ECO:0000256" key="1">
    <source>
        <dbReference type="ARBA" id="ARBA00005613"/>
    </source>
</evidence>
<dbReference type="Proteomes" id="UP000031668">
    <property type="component" value="Unassembled WGS sequence"/>
</dbReference>